<dbReference type="AlphaFoldDB" id="A0A1M6JYZ6"/>
<evidence type="ECO:0000256" key="6">
    <source>
        <dbReference type="ARBA" id="ARBA00022932"/>
    </source>
</evidence>
<evidence type="ECO:0000256" key="7">
    <source>
        <dbReference type="ARBA" id="ARBA00034754"/>
    </source>
</evidence>
<dbReference type="SUPFAM" id="SSF48019">
    <property type="entry name" value="post-AAA+ oligomerization domain-like"/>
    <property type="match status" value="1"/>
</dbReference>
<dbReference type="InterPro" id="IPR027417">
    <property type="entry name" value="P-loop_NTPase"/>
</dbReference>
<evidence type="ECO:0000256" key="5">
    <source>
        <dbReference type="ARBA" id="ARBA00022705"/>
    </source>
</evidence>
<dbReference type="GO" id="GO:0003677">
    <property type="term" value="F:DNA binding"/>
    <property type="evidence" value="ECO:0007669"/>
    <property type="project" value="InterPro"/>
</dbReference>
<keyword evidence="12" id="KW-1185">Reference proteome</keyword>
<dbReference type="Gene3D" id="1.20.272.10">
    <property type="match status" value="1"/>
</dbReference>
<dbReference type="Pfam" id="PF21694">
    <property type="entry name" value="DNA_pol3_delta_C"/>
    <property type="match status" value="1"/>
</dbReference>
<evidence type="ECO:0000256" key="3">
    <source>
        <dbReference type="ARBA" id="ARBA00022679"/>
    </source>
</evidence>
<dbReference type="PANTHER" id="PTHR34388">
    <property type="entry name" value="DNA POLYMERASE III SUBUNIT DELTA"/>
    <property type="match status" value="1"/>
</dbReference>
<keyword evidence="4" id="KW-0548">Nucleotidyltransferase</keyword>
<dbReference type="GO" id="GO:0003887">
    <property type="term" value="F:DNA-directed DNA polymerase activity"/>
    <property type="evidence" value="ECO:0007669"/>
    <property type="project" value="UniProtKB-KW"/>
</dbReference>
<dbReference type="GO" id="GO:0006261">
    <property type="term" value="P:DNA-templated DNA replication"/>
    <property type="evidence" value="ECO:0007669"/>
    <property type="project" value="TreeGrafter"/>
</dbReference>
<dbReference type="STRING" id="1830138.SAMN05443507_10196"/>
<keyword evidence="5" id="KW-0235">DNA replication</keyword>
<evidence type="ECO:0000313" key="12">
    <source>
        <dbReference type="Proteomes" id="UP000184016"/>
    </source>
</evidence>
<dbReference type="EMBL" id="FRAF01000001">
    <property type="protein sequence ID" value="SHJ51881.1"/>
    <property type="molecule type" value="Genomic_DNA"/>
</dbReference>
<feature type="domain" description="DNA polymerase III delta N-terminal" evidence="9">
    <location>
        <begin position="19"/>
        <end position="133"/>
    </location>
</feature>
<gene>
    <name evidence="11" type="ORF">SAMN05443507_10196</name>
</gene>
<dbReference type="RefSeq" id="WP_072872608.1">
    <property type="nucleotide sequence ID" value="NZ_FRAF01000001.1"/>
</dbReference>
<dbReference type="PANTHER" id="PTHR34388:SF1">
    <property type="entry name" value="DNA POLYMERASE III SUBUNIT DELTA"/>
    <property type="match status" value="1"/>
</dbReference>
<dbReference type="NCBIfam" id="TIGR01128">
    <property type="entry name" value="holA"/>
    <property type="match status" value="1"/>
</dbReference>
<dbReference type="EC" id="2.7.7.7" evidence="1"/>
<evidence type="ECO:0000259" key="9">
    <source>
        <dbReference type="Pfam" id="PF06144"/>
    </source>
</evidence>
<evidence type="ECO:0000313" key="11">
    <source>
        <dbReference type="EMBL" id="SHJ51881.1"/>
    </source>
</evidence>
<dbReference type="InterPro" id="IPR008921">
    <property type="entry name" value="DNA_pol3_clamp-load_cplx_C"/>
</dbReference>
<keyword evidence="3" id="KW-0808">Transferase</keyword>
<evidence type="ECO:0000256" key="4">
    <source>
        <dbReference type="ARBA" id="ARBA00022695"/>
    </source>
</evidence>
<dbReference type="InterPro" id="IPR048466">
    <property type="entry name" value="DNA_pol3_delta-like_C"/>
</dbReference>
<organism evidence="11 12">
    <name type="scientific">Alicyclobacillus tolerans</name>
    <dbReference type="NCBI Taxonomy" id="90970"/>
    <lineage>
        <taxon>Bacteria</taxon>
        <taxon>Bacillati</taxon>
        <taxon>Bacillota</taxon>
        <taxon>Bacilli</taxon>
        <taxon>Bacillales</taxon>
        <taxon>Alicyclobacillaceae</taxon>
        <taxon>Alicyclobacillus</taxon>
    </lineage>
</organism>
<sequence>MRFGQAYLALEKGELSPVYTLLGQDGALVDAWIERVYQKLTEKNQVMRLDIQFDEQGIDEILMAVDSPSLFGDRTLAVIRHFTGMQSGGKSKWDFTELETYLESPSHHAHLILCVDADKLDERRKLSKLLKRYPMIQCYTEKSSERIELARILDERARQLDHQVAQDLAERVESVGQFIRELDKIFTFSHHHPITMEILAELAVPRLEDNLFAFVSAVWSGHLSKAWAIRQELAQRGIDEFSLLGMLARQIRLMWYAKVVGTSKKAATELGVHPFALSKAGEEAVYWDRKKLESCLVSIADAEYFVKSGRWEAEGALLWVVSSLTVSVGQIKQPYNRAQ</sequence>
<accession>A0A1M6JYZ6</accession>
<dbReference type="Gene3D" id="3.40.50.300">
    <property type="entry name" value="P-loop containing nucleotide triphosphate hydrolases"/>
    <property type="match status" value="1"/>
</dbReference>
<dbReference type="InterPro" id="IPR010372">
    <property type="entry name" value="DNA_pol3_delta_N"/>
</dbReference>
<reference evidence="12" key="1">
    <citation type="submission" date="2016-11" db="EMBL/GenBank/DDBJ databases">
        <authorList>
            <person name="Varghese N."/>
            <person name="Submissions S."/>
        </authorList>
    </citation>
    <scope>NUCLEOTIDE SEQUENCE [LARGE SCALE GENOMIC DNA]</scope>
    <source>
        <strain evidence="12">USBA-503</strain>
    </source>
</reference>
<protein>
    <recommendedName>
        <fullName evidence="2">DNA polymerase III subunit delta</fullName>
        <ecNumber evidence="1">2.7.7.7</ecNumber>
    </recommendedName>
</protein>
<dbReference type="InterPro" id="IPR005790">
    <property type="entry name" value="DNA_polIII_delta"/>
</dbReference>
<proteinExistence type="inferred from homology"/>
<name>A0A1M6JYZ6_9BACL</name>
<dbReference type="Pfam" id="PF06144">
    <property type="entry name" value="DNA_pol3_delta"/>
    <property type="match status" value="1"/>
</dbReference>
<evidence type="ECO:0000256" key="1">
    <source>
        <dbReference type="ARBA" id="ARBA00012417"/>
    </source>
</evidence>
<evidence type="ECO:0000256" key="8">
    <source>
        <dbReference type="ARBA" id="ARBA00049244"/>
    </source>
</evidence>
<keyword evidence="6" id="KW-0239">DNA-directed DNA polymerase</keyword>
<dbReference type="SUPFAM" id="SSF52540">
    <property type="entry name" value="P-loop containing nucleoside triphosphate hydrolases"/>
    <property type="match status" value="1"/>
</dbReference>
<dbReference type="Proteomes" id="UP000184016">
    <property type="component" value="Unassembled WGS sequence"/>
</dbReference>
<evidence type="ECO:0000259" key="10">
    <source>
        <dbReference type="Pfam" id="PF21694"/>
    </source>
</evidence>
<comment type="catalytic activity">
    <reaction evidence="8">
        <text>DNA(n) + a 2'-deoxyribonucleoside 5'-triphosphate = DNA(n+1) + diphosphate</text>
        <dbReference type="Rhea" id="RHEA:22508"/>
        <dbReference type="Rhea" id="RHEA-COMP:17339"/>
        <dbReference type="Rhea" id="RHEA-COMP:17340"/>
        <dbReference type="ChEBI" id="CHEBI:33019"/>
        <dbReference type="ChEBI" id="CHEBI:61560"/>
        <dbReference type="ChEBI" id="CHEBI:173112"/>
        <dbReference type="EC" id="2.7.7.7"/>
    </reaction>
</comment>
<dbReference type="GO" id="GO:0009360">
    <property type="term" value="C:DNA polymerase III complex"/>
    <property type="evidence" value="ECO:0007669"/>
    <property type="project" value="InterPro"/>
</dbReference>
<feature type="domain" description="DNA polymerase III delta subunit-like C-terminal" evidence="10">
    <location>
        <begin position="208"/>
        <end position="317"/>
    </location>
</feature>
<comment type="similarity">
    <text evidence="7">Belongs to the DNA polymerase HolA subunit family.</text>
</comment>
<evidence type="ECO:0000256" key="2">
    <source>
        <dbReference type="ARBA" id="ARBA00017703"/>
    </source>
</evidence>
<dbReference type="OrthoDB" id="9775929at2"/>